<gene>
    <name evidence="1" type="ORF">LPB072_21805</name>
    <name evidence="2" type="ORF">LPB72_21190</name>
</gene>
<evidence type="ECO:0000313" key="3">
    <source>
        <dbReference type="Proteomes" id="UP000185657"/>
    </source>
</evidence>
<proteinExistence type="predicted"/>
<dbReference type="KEGG" id="hyl:LPB072_21805"/>
<dbReference type="OrthoDB" id="1450972at2"/>
<evidence type="ECO:0000313" key="1">
    <source>
        <dbReference type="EMBL" id="AOW15050.1"/>
    </source>
</evidence>
<reference evidence="1 4" key="2">
    <citation type="submission" date="2016-10" db="EMBL/GenBank/DDBJ databases">
        <title>Hydorgenophaga sp. LPB0072 isolated from gastropod.</title>
        <authorList>
            <person name="Kim E."/>
            <person name="Yi H."/>
        </authorList>
    </citation>
    <scope>NUCLEOTIDE SEQUENCE [LARGE SCALE GENOMIC DNA]</scope>
    <source>
        <strain evidence="1 4">LPB0072</strain>
    </source>
</reference>
<protein>
    <submittedName>
        <fullName evidence="1">DUF1059 domain-containing protein</fullName>
    </submittedName>
</protein>
<evidence type="ECO:0000313" key="2">
    <source>
        <dbReference type="EMBL" id="OAD39502.1"/>
    </source>
</evidence>
<dbReference type="EMBL" id="LVWD01000042">
    <property type="protein sequence ID" value="OAD39502.1"/>
    <property type="molecule type" value="Genomic_DNA"/>
</dbReference>
<evidence type="ECO:0000313" key="4">
    <source>
        <dbReference type="Proteomes" id="UP000185680"/>
    </source>
</evidence>
<reference evidence="2 3" key="1">
    <citation type="submission" date="2016-02" db="EMBL/GenBank/DDBJ databases">
        <title>Draft genome sequence of Hydrogenophaga sp. LPB0072.</title>
        <authorList>
            <person name="Shin S.-K."/>
            <person name="Yi H."/>
        </authorList>
    </citation>
    <scope>NUCLEOTIDE SEQUENCE [LARGE SCALE GENOMIC DNA]</scope>
    <source>
        <strain evidence="2 3">LPB0072</strain>
    </source>
</reference>
<dbReference type="Proteomes" id="UP000185680">
    <property type="component" value="Chromosome"/>
</dbReference>
<dbReference type="AlphaFoldDB" id="A0A162SQI9"/>
<name>A0A162SQI9_9BURK</name>
<dbReference type="Proteomes" id="UP000185657">
    <property type="component" value="Unassembled WGS sequence"/>
</dbReference>
<sequence length="78" mass="8670">MKTMTCRQLGGACDKAFSGNTFEDLADLSKQHAMEMLQRNDANHMVAMNAMKALMVEPGAMQDWFAKRKAEFDALPAT</sequence>
<dbReference type="EMBL" id="CP017476">
    <property type="protein sequence ID" value="AOW15050.1"/>
    <property type="molecule type" value="Genomic_DNA"/>
</dbReference>
<dbReference type="RefSeq" id="WP_066096032.1">
    <property type="nucleotide sequence ID" value="NZ_CP017476.1"/>
</dbReference>
<accession>A0A162SQI9</accession>
<keyword evidence="3" id="KW-1185">Reference proteome</keyword>
<dbReference type="STRING" id="1763535.LPB072_21805"/>
<organism evidence="1 4">
    <name type="scientific">Hydrogenophaga crassostreae</name>
    <dbReference type="NCBI Taxonomy" id="1763535"/>
    <lineage>
        <taxon>Bacteria</taxon>
        <taxon>Pseudomonadati</taxon>
        <taxon>Pseudomonadota</taxon>
        <taxon>Betaproteobacteria</taxon>
        <taxon>Burkholderiales</taxon>
        <taxon>Comamonadaceae</taxon>
        <taxon>Hydrogenophaga</taxon>
    </lineage>
</organism>